<evidence type="ECO:0000313" key="8">
    <source>
        <dbReference type="Proteomes" id="UP000887577"/>
    </source>
</evidence>
<dbReference type="GO" id="GO:0005634">
    <property type="term" value="C:nucleus"/>
    <property type="evidence" value="ECO:0007669"/>
    <property type="project" value="UniProtKB-SubCell"/>
</dbReference>
<keyword evidence="8" id="KW-1185">Reference proteome</keyword>
<evidence type="ECO:0000256" key="4">
    <source>
        <dbReference type="ARBA" id="ARBA00023242"/>
    </source>
</evidence>
<sequence>MYEEAYNKLVKRKSKEIAELERQLTVKESGALSVEDFNERIVKAREAEKENMAKFNELSKNVTEARRRLEDTKSERKNLFMATLKKMQNEVDYYYKHLYHDSTAQAYLNIVGSEEPYKSKIVFDLIVPGKSRNSIDVLSGGEKAMAILALLFAGKPKNVNCILMDEFDEALDRRNMLLVSRFIDTMSSRGIQFIFISHRLELYAYANRLIGSSIHCKNACNYGSIIFTVDVRDYLGEIGKKQHYDPDDEIEVEKKQRSKEEFSKAVEIKNDEIPTDQGINAEVENLMEMYGTQNVKEFLDGMDEEDAFQKCFNNSDVQDLKELFARMTFGNF</sequence>
<keyword evidence="3" id="KW-0498">Mitosis</keyword>
<dbReference type="GO" id="GO:0003677">
    <property type="term" value="F:DNA binding"/>
    <property type="evidence" value="ECO:0007669"/>
    <property type="project" value="TreeGrafter"/>
</dbReference>
<organism evidence="8 9">
    <name type="scientific">Panagrolaimus superbus</name>
    <dbReference type="NCBI Taxonomy" id="310955"/>
    <lineage>
        <taxon>Eukaryota</taxon>
        <taxon>Metazoa</taxon>
        <taxon>Ecdysozoa</taxon>
        <taxon>Nematoda</taxon>
        <taxon>Chromadorea</taxon>
        <taxon>Rhabditida</taxon>
        <taxon>Tylenchina</taxon>
        <taxon>Panagrolaimomorpha</taxon>
        <taxon>Panagrolaimoidea</taxon>
        <taxon>Panagrolaimidae</taxon>
        <taxon>Panagrolaimus</taxon>
    </lineage>
</organism>
<dbReference type="AlphaFoldDB" id="A0A914YGX3"/>
<accession>A0A914YGX3</accession>
<keyword evidence="4" id="KW-0539">Nucleus</keyword>
<evidence type="ECO:0000313" key="9">
    <source>
        <dbReference type="WBParaSite" id="PSU_v2.g1858.t1"/>
    </source>
</evidence>
<feature type="coiled-coil region" evidence="6">
    <location>
        <begin position="3"/>
        <end position="30"/>
    </location>
</feature>
<evidence type="ECO:0000256" key="1">
    <source>
        <dbReference type="ARBA" id="ARBA00004123"/>
    </source>
</evidence>
<comment type="subcellular location">
    <subcellularLocation>
        <location evidence="1">Nucleus</location>
    </subcellularLocation>
</comment>
<evidence type="ECO:0000256" key="5">
    <source>
        <dbReference type="ARBA" id="ARBA00023306"/>
    </source>
</evidence>
<dbReference type="InterPro" id="IPR003395">
    <property type="entry name" value="RecF/RecN/SMC_N"/>
</dbReference>
<dbReference type="GO" id="GO:0008278">
    <property type="term" value="C:cohesin complex"/>
    <property type="evidence" value="ECO:0007669"/>
    <property type="project" value="TreeGrafter"/>
</dbReference>
<reference evidence="9" key="1">
    <citation type="submission" date="2022-11" db="UniProtKB">
        <authorList>
            <consortium name="WormBaseParasite"/>
        </authorList>
    </citation>
    <scope>IDENTIFICATION</scope>
</reference>
<dbReference type="Gene3D" id="3.40.50.300">
    <property type="entry name" value="P-loop containing nucleotide triphosphate hydrolases"/>
    <property type="match status" value="1"/>
</dbReference>
<dbReference type="InterPro" id="IPR027417">
    <property type="entry name" value="P-loop_NTPase"/>
</dbReference>
<evidence type="ECO:0000256" key="3">
    <source>
        <dbReference type="ARBA" id="ARBA00022776"/>
    </source>
</evidence>
<dbReference type="SUPFAM" id="SSF52540">
    <property type="entry name" value="P-loop containing nucleoside triphosphate hydrolases"/>
    <property type="match status" value="1"/>
</dbReference>
<dbReference type="PANTHER" id="PTHR18937:SF12">
    <property type="entry name" value="STRUCTURAL MAINTENANCE OF CHROMOSOMES PROTEIN"/>
    <property type="match status" value="1"/>
</dbReference>
<dbReference type="WBParaSite" id="PSU_v2.g1858.t1">
    <property type="protein sequence ID" value="PSU_v2.g1858.t1"/>
    <property type="gene ID" value="PSU_v2.g1858"/>
</dbReference>
<dbReference type="Proteomes" id="UP000887577">
    <property type="component" value="Unplaced"/>
</dbReference>
<keyword evidence="6" id="KW-0175">Coiled coil</keyword>
<evidence type="ECO:0000256" key="2">
    <source>
        <dbReference type="ARBA" id="ARBA00022618"/>
    </source>
</evidence>
<dbReference type="GO" id="GO:0051301">
    <property type="term" value="P:cell division"/>
    <property type="evidence" value="ECO:0007669"/>
    <property type="project" value="UniProtKB-KW"/>
</dbReference>
<proteinExistence type="predicted"/>
<keyword evidence="2" id="KW-0132">Cell division</keyword>
<evidence type="ECO:0000259" key="7">
    <source>
        <dbReference type="Pfam" id="PF02463"/>
    </source>
</evidence>
<dbReference type="Pfam" id="PF02463">
    <property type="entry name" value="SMC_N"/>
    <property type="match status" value="1"/>
</dbReference>
<name>A0A914YGX3_9BILA</name>
<dbReference type="GO" id="GO:0007062">
    <property type="term" value="P:sister chromatid cohesion"/>
    <property type="evidence" value="ECO:0007669"/>
    <property type="project" value="TreeGrafter"/>
</dbReference>
<protein>
    <submittedName>
        <fullName evidence="9">RecF/RecN/SMC N-terminal domain-containing protein</fullName>
    </submittedName>
</protein>
<feature type="domain" description="RecF/RecN/SMC N-terminal" evidence="7">
    <location>
        <begin position="5"/>
        <end position="213"/>
    </location>
</feature>
<evidence type="ECO:0000256" key="6">
    <source>
        <dbReference type="SAM" id="Coils"/>
    </source>
</evidence>
<dbReference type="PANTHER" id="PTHR18937">
    <property type="entry name" value="STRUCTURAL MAINTENANCE OF CHROMOSOMES SMC FAMILY MEMBER"/>
    <property type="match status" value="1"/>
</dbReference>
<keyword evidence="5" id="KW-0131">Cell cycle</keyword>